<keyword evidence="2 3" id="KW-0450">Lipoyl</keyword>
<dbReference type="GO" id="GO:0005960">
    <property type="term" value="C:glycine cleavage complex"/>
    <property type="evidence" value="ECO:0007669"/>
    <property type="project" value="InterPro"/>
</dbReference>
<dbReference type="Pfam" id="PF01597">
    <property type="entry name" value="GCV_H"/>
    <property type="match status" value="1"/>
</dbReference>
<dbReference type="Gene3D" id="2.40.50.100">
    <property type="match status" value="1"/>
</dbReference>
<dbReference type="InterPro" id="IPR011053">
    <property type="entry name" value="Single_hybrid_motif"/>
</dbReference>
<dbReference type="OrthoDB" id="9796712at2"/>
<proteinExistence type="inferred from homology"/>
<comment type="caution">
    <text evidence="3">Lacks conserved residue(s) required for the propagation of feature annotation.</text>
</comment>
<dbReference type="PANTHER" id="PTHR11715">
    <property type="entry name" value="GLYCINE CLEAVAGE SYSTEM H PROTEIN"/>
    <property type="match status" value="1"/>
</dbReference>
<dbReference type="HAMAP" id="MF_00272">
    <property type="entry name" value="GcvH"/>
    <property type="match status" value="1"/>
</dbReference>
<reference evidence="5 6" key="1">
    <citation type="submission" date="2012-11" db="EMBL/GenBank/DDBJ databases">
        <title>Whole genome sequence of Acidisphaera rubrifaciens HS-AP3.</title>
        <authorList>
            <person name="Azuma Y."/>
            <person name="Higashiura N."/>
            <person name="Hirakawa H."/>
            <person name="Matsushita K."/>
        </authorList>
    </citation>
    <scope>NUCLEOTIDE SEQUENCE [LARGE SCALE GENOMIC DNA]</scope>
    <source>
        <strain evidence="5 6">HS-AP3</strain>
    </source>
</reference>
<dbReference type="GO" id="GO:0019464">
    <property type="term" value="P:glycine decarboxylation via glycine cleavage system"/>
    <property type="evidence" value="ECO:0007669"/>
    <property type="project" value="UniProtKB-UniRule"/>
</dbReference>
<gene>
    <name evidence="3" type="primary">gcvH</name>
    <name evidence="5" type="ORF">Asru_0497_04</name>
</gene>
<evidence type="ECO:0000256" key="2">
    <source>
        <dbReference type="ARBA" id="ARBA00022823"/>
    </source>
</evidence>
<dbReference type="GO" id="GO:0009249">
    <property type="term" value="P:protein lipoylation"/>
    <property type="evidence" value="ECO:0007669"/>
    <property type="project" value="TreeGrafter"/>
</dbReference>
<dbReference type="Proteomes" id="UP000032680">
    <property type="component" value="Unassembled WGS sequence"/>
</dbReference>
<dbReference type="GO" id="GO:0005829">
    <property type="term" value="C:cytosol"/>
    <property type="evidence" value="ECO:0007669"/>
    <property type="project" value="TreeGrafter"/>
</dbReference>
<dbReference type="AlphaFoldDB" id="A0A0D6P9L8"/>
<dbReference type="InterPro" id="IPR002930">
    <property type="entry name" value="GCV_H"/>
</dbReference>
<dbReference type="PANTHER" id="PTHR11715:SF3">
    <property type="entry name" value="GLYCINE CLEAVAGE SYSTEM H PROTEIN-RELATED"/>
    <property type="match status" value="1"/>
</dbReference>
<dbReference type="SUPFAM" id="SSF51230">
    <property type="entry name" value="Single hybrid motif"/>
    <property type="match status" value="1"/>
</dbReference>
<evidence type="ECO:0000256" key="1">
    <source>
        <dbReference type="ARBA" id="ARBA00009249"/>
    </source>
</evidence>
<dbReference type="InterPro" id="IPR017453">
    <property type="entry name" value="GCV_H_sub"/>
</dbReference>
<dbReference type="NCBIfam" id="NF002270">
    <property type="entry name" value="PRK01202.1"/>
    <property type="match status" value="1"/>
</dbReference>
<comment type="similarity">
    <text evidence="1 3">Belongs to the GcvH family.</text>
</comment>
<accession>A0A0D6P9L8</accession>
<evidence type="ECO:0000313" key="6">
    <source>
        <dbReference type="Proteomes" id="UP000032680"/>
    </source>
</evidence>
<organism evidence="5 6">
    <name type="scientific">Acidisphaera rubrifaciens HS-AP3</name>
    <dbReference type="NCBI Taxonomy" id="1231350"/>
    <lineage>
        <taxon>Bacteria</taxon>
        <taxon>Pseudomonadati</taxon>
        <taxon>Pseudomonadota</taxon>
        <taxon>Alphaproteobacteria</taxon>
        <taxon>Acetobacterales</taxon>
        <taxon>Acetobacteraceae</taxon>
        <taxon>Acidisphaera</taxon>
    </lineage>
</organism>
<keyword evidence="6" id="KW-1185">Reference proteome</keyword>
<dbReference type="InterPro" id="IPR033753">
    <property type="entry name" value="GCV_H/Fam206"/>
</dbReference>
<dbReference type="RefSeq" id="WP_048862168.1">
    <property type="nucleotide sequence ID" value="NZ_BANB01000497.1"/>
</dbReference>
<dbReference type="NCBIfam" id="TIGR00527">
    <property type="entry name" value="gcvH"/>
    <property type="match status" value="1"/>
</dbReference>
<name>A0A0D6P9L8_9PROT</name>
<feature type="domain" description="Lipoyl-binding" evidence="4">
    <location>
        <begin position="19"/>
        <end position="101"/>
    </location>
</feature>
<comment type="caution">
    <text evidence="5">The sequence shown here is derived from an EMBL/GenBank/DDBJ whole genome shotgun (WGS) entry which is preliminary data.</text>
</comment>
<protein>
    <recommendedName>
        <fullName evidence="3">Glycine cleavage system H protein</fullName>
    </recommendedName>
</protein>
<dbReference type="PROSITE" id="PS50968">
    <property type="entry name" value="BIOTINYL_LIPOYL"/>
    <property type="match status" value="1"/>
</dbReference>
<evidence type="ECO:0000313" key="5">
    <source>
        <dbReference type="EMBL" id="GAN77888.1"/>
    </source>
</evidence>
<dbReference type="InterPro" id="IPR000089">
    <property type="entry name" value="Biotin_lipoyl"/>
</dbReference>
<dbReference type="EMBL" id="BANB01000497">
    <property type="protein sequence ID" value="GAN77888.1"/>
    <property type="molecule type" value="Genomic_DNA"/>
</dbReference>
<dbReference type="CDD" id="cd06848">
    <property type="entry name" value="GCS_H"/>
    <property type="match status" value="1"/>
</dbReference>
<comment type="cofactor">
    <cofactor evidence="3">
        <name>(R)-lipoate</name>
        <dbReference type="ChEBI" id="CHEBI:83088"/>
    </cofactor>
    <text evidence="3">Binds 1 lipoyl cofactor covalently.</text>
</comment>
<evidence type="ECO:0000256" key="3">
    <source>
        <dbReference type="HAMAP-Rule" id="MF_00272"/>
    </source>
</evidence>
<comment type="function">
    <text evidence="3">The glycine cleavage system catalyzes the degradation of glycine. The H protein shuttles the methylamine group of glycine from the P protein to the T protein.</text>
</comment>
<comment type="subunit">
    <text evidence="3">The glycine cleavage system is composed of four proteins: P, T, L and H.</text>
</comment>
<evidence type="ECO:0000259" key="4">
    <source>
        <dbReference type="PROSITE" id="PS50968"/>
    </source>
</evidence>
<sequence>MPITRYTPDHTWVRIEDDVAVIGISEAGQERLGDVVAIEAPEVGRDVEAGEACAVVEAEEDAIDLAAPVAGRVVEINQVVLEEPAILNRDPEGEGWVFKLEPSDPEAVEALMDENDYLAFLEDEDG</sequence>